<sequence length="91" mass="9841">MAHVTTSKEKIIARVRRIAGQVAAIERSVAADADCAETLHLVAAVRGAVAGLMDELVEDHLHAHVAAPDLSDQERKAAATELAKLLRRHFR</sequence>
<dbReference type="PANTHER" id="PTHR33677">
    <property type="entry name" value="TRANSCRIPTIONAL REPRESSOR FRMR-RELATED"/>
    <property type="match status" value="1"/>
</dbReference>
<dbReference type="PANTHER" id="PTHR33677:SF5">
    <property type="entry name" value="TRANSCRIPTIONAL REPRESSOR FRMR"/>
    <property type="match status" value="1"/>
</dbReference>
<dbReference type="InterPro" id="IPR038390">
    <property type="entry name" value="Metal_Tscrpt_repr_sf"/>
</dbReference>
<gene>
    <name evidence="2" type="ORF">SP5_067_00110</name>
</gene>
<dbReference type="eggNOG" id="COG1937">
    <property type="taxonomic scope" value="Bacteria"/>
</dbReference>
<proteinExistence type="inferred from homology"/>
<evidence type="ECO:0000313" key="3">
    <source>
        <dbReference type="Proteomes" id="UP000032305"/>
    </source>
</evidence>
<dbReference type="EMBL" id="BBPI01000067">
    <property type="protein sequence ID" value="GAM01598.1"/>
    <property type="molecule type" value="Genomic_DNA"/>
</dbReference>
<dbReference type="RefSeq" id="WP_042488601.1">
    <property type="nucleotide sequence ID" value="NZ_BBPI01000067.1"/>
</dbReference>
<dbReference type="GO" id="GO:0046872">
    <property type="term" value="F:metal ion binding"/>
    <property type="evidence" value="ECO:0007669"/>
    <property type="project" value="InterPro"/>
</dbReference>
<accession>A0A0A1W8E3</accession>
<comment type="similarity">
    <text evidence="1">Belongs to the FrmR/RcnR family.</text>
</comment>
<dbReference type="Proteomes" id="UP000032305">
    <property type="component" value="Unassembled WGS sequence"/>
</dbReference>
<keyword evidence="3" id="KW-1185">Reference proteome</keyword>
<evidence type="ECO:0000256" key="1">
    <source>
        <dbReference type="ARBA" id="ARBA00005260"/>
    </source>
</evidence>
<evidence type="ECO:0008006" key="4">
    <source>
        <dbReference type="Google" id="ProtNLM"/>
    </source>
</evidence>
<dbReference type="Gene3D" id="1.20.58.1000">
    <property type="entry name" value="Metal-sensitive repressor, helix protomer"/>
    <property type="match status" value="1"/>
</dbReference>
<reference evidence="2 3" key="1">
    <citation type="submission" date="2014-11" db="EMBL/GenBank/DDBJ databases">
        <title>Whole genome shotgun sequence of Sphingomonas parapaucimobilis NBRC 15100.</title>
        <authorList>
            <person name="Katano-Makiyama Y."/>
            <person name="Hosoyama A."/>
            <person name="Hashimoto M."/>
            <person name="Hosoyama Y."/>
            <person name="Noguchi M."/>
            <person name="Numata M."/>
            <person name="Tsuchikane K."/>
            <person name="Hirakata S."/>
            <person name="Uohara A."/>
            <person name="Shimodaira J."/>
            <person name="Ohji S."/>
            <person name="Ichikawa N."/>
            <person name="Kimura A."/>
            <person name="Yamazoe A."/>
            <person name="Fujita N."/>
        </authorList>
    </citation>
    <scope>NUCLEOTIDE SEQUENCE [LARGE SCALE GENOMIC DNA]</scope>
    <source>
        <strain evidence="2 3">NBRC 15100</strain>
    </source>
</reference>
<evidence type="ECO:0000313" key="2">
    <source>
        <dbReference type="EMBL" id="GAM01598.1"/>
    </source>
</evidence>
<dbReference type="GO" id="GO:0003677">
    <property type="term" value="F:DNA binding"/>
    <property type="evidence" value="ECO:0007669"/>
    <property type="project" value="InterPro"/>
</dbReference>
<organism evidence="2 3">
    <name type="scientific">Sphingomonas parapaucimobilis NBRC 15100</name>
    <dbReference type="NCBI Taxonomy" id="1219049"/>
    <lineage>
        <taxon>Bacteria</taxon>
        <taxon>Pseudomonadati</taxon>
        <taxon>Pseudomonadota</taxon>
        <taxon>Alphaproteobacteria</taxon>
        <taxon>Sphingomonadales</taxon>
        <taxon>Sphingomonadaceae</taxon>
        <taxon>Sphingomonas</taxon>
    </lineage>
</organism>
<dbReference type="InterPro" id="IPR003735">
    <property type="entry name" value="Metal_Tscrpt_repr"/>
</dbReference>
<dbReference type="CDD" id="cd10153">
    <property type="entry name" value="RcnR-FrmR-like_DUF156"/>
    <property type="match status" value="1"/>
</dbReference>
<protein>
    <recommendedName>
        <fullName evidence="4">Transcriptional regulator</fullName>
    </recommendedName>
</protein>
<dbReference type="OrthoDB" id="9806052at2"/>
<dbReference type="GO" id="GO:0045892">
    <property type="term" value="P:negative regulation of DNA-templated transcription"/>
    <property type="evidence" value="ECO:0007669"/>
    <property type="project" value="UniProtKB-ARBA"/>
</dbReference>
<dbReference type="Pfam" id="PF02583">
    <property type="entry name" value="Trns_repr_metal"/>
    <property type="match status" value="1"/>
</dbReference>
<dbReference type="AlphaFoldDB" id="A0A0A1W8E3"/>
<comment type="caution">
    <text evidence="2">The sequence shown here is derived from an EMBL/GenBank/DDBJ whole genome shotgun (WGS) entry which is preliminary data.</text>
</comment>
<name>A0A0A1W8E3_9SPHN</name>